<dbReference type="InterPro" id="IPR036928">
    <property type="entry name" value="AS_sf"/>
</dbReference>
<dbReference type="AlphaFoldDB" id="I0WGQ6"/>
<evidence type="ECO:0000313" key="3">
    <source>
        <dbReference type="EMBL" id="EID75572.1"/>
    </source>
</evidence>
<protein>
    <submittedName>
        <fullName evidence="3">Amidase</fullName>
    </submittedName>
</protein>
<dbReference type="SUPFAM" id="SSF75304">
    <property type="entry name" value="Amidase signature (AS) enzymes"/>
    <property type="match status" value="1"/>
</dbReference>
<feature type="domain" description="Amidase" evidence="2">
    <location>
        <begin position="131"/>
        <end position="440"/>
    </location>
</feature>
<dbReference type="EMBL" id="AJJU01000004">
    <property type="protein sequence ID" value="EID75572.1"/>
    <property type="molecule type" value="Genomic_DNA"/>
</dbReference>
<dbReference type="PANTHER" id="PTHR42678:SF34">
    <property type="entry name" value="OS04G0183300 PROTEIN"/>
    <property type="match status" value="1"/>
</dbReference>
<evidence type="ECO:0000313" key="4">
    <source>
        <dbReference type="Proteomes" id="UP000005938"/>
    </source>
</evidence>
<organism evidence="3 4">
    <name type="scientific">Imtechella halotolerans K1</name>
    <dbReference type="NCBI Taxonomy" id="946077"/>
    <lineage>
        <taxon>Bacteria</taxon>
        <taxon>Pseudomonadati</taxon>
        <taxon>Bacteroidota</taxon>
        <taxon>Flavobacteriia</taxon>
        <taxon>Flavobacteriales</taxon>
        <taxon>Flavobacteriaceae</taxon>
        <taxon>Imtechella</taxon>
    </lineage>
</organism>
<sequence>MKYYTLLLCTLFLLVACKSRQGSNTSVEISEDIPYVQMDDIGEIETQQSHPLPRMRFKKINAPMREVSTIWNPFEKELSSFSEAKYRSMVPYVLEKSIPEIQEAIRYGIFTYEQLTLFYIYRIYTYESNPQTRLNAIISLNPNAVREARAKDIAFKDKSLKHPIFGMPILLKDNINFEGIPTTAGAAVLKDNLGKDAFITSQLKAHGAIILGKSNLSEWAYFMCEGCPLGYSAMGGQTLNPYGRKLFESGGSSSGSGVATAANYAVATVGSETSGSILSPSSLNSIVGLKPTVGVLSRSGIVPISSFLDTPGPMTKNVTDNAILLSAMLGKDKADKATDTAVYMPSYQLKESSTLKGKRLGVFSSLMSDSIYNEVINLMRREGAEIVVMDPKPTSLNGFLTLLTADMKRDLPWYLKNYTGKNVKVRSVEDVVGFNRKDSLLYMPYGQGLFEGIVSDTTSLEELEDVKASLKLSGRTFFNSLMDSNTFDAILSINNFHASYAAVAHYPCLTVPMGYKNNGEPIGLTFIAKPYQELVLLELGYAFERASNARKIPVLYKN</sequence>
<comment type="caution">
    <text evidence="3">The sequence shown here is derived from an EMBL/GenBank/DDBJ whole genome shotgun (WGS) entry which is preliminary data.</text>
</comment>
<keyword evidence="4" id="KW-1185">Reference proteome</keyword>
<gene>
    <name evidence="3" type="ORF">W5A_05138</name>
</gene>
<accession>I0WGQ6</accession>
<dbReference type="RefSeq" id="WP_008238125.1">
    <property type="nucleotide sequence ID" value="NZ_AJJU01000004.1"/>
</dbReference>
<dbReference type="PANTHER" id="PTHR42678">
    <property type="entry name" value="AMIDASE"/>
    <property type="match status" value="1"/>
</dbReference>
<keyword evidence="1" id="KW-0732">Signal</keyword>
<reference evidence="3 4" key="1">
    <citation type="journal article" date="2012" name="J. Bacteriol.">
        <title>Genome Sequence of the Halotolerant Bacterium Imtechella halotolerans K1T.</title>
        <authorList>
            <person name="Kumar S."/>
            <person name="Vikram S."/>
            <person name="Subramanian S."/>
            <person name="Raghava G.P."/>
            <person name="Pinnaka A.K."/>
        </authorList>
    </citation>
    <scope>NUCLEOTIDE SEQUENCE [LARGE SCALE GENOMIC DNA]</scope>
    <source>
        <strain evidence="3 4">K1</strain>
    </source>
</reference>
<dbReference type="OrthoDB" id="9811471at2"/>
<dbReference type="PROSITE" id="PS51257">
    <property type="entry name" value="PROKAR_LIPOPROTEIN"/>
    <property type="match status" value="1"/>
</dbReference>
<dbReference type="eggNOG" id="COG0154">
    <property type="taxonomic scope" value="Bacteria"/>
</dbReference>
<feature type="signal peptide" evidence="1">
    <location>
        <begin position="1"/>
        <end position="22"/>
    </location>
</feature>
<dbReference type="STRING" id="946077.W5A_05138"/>
<dbReference type="Pfam" id="PF01425">
    <property type="entry name" value="Amidase"/>
    <property type="match status" value="1"/>
</dbReference>
<dbReference type="Gene3D" id="3.90.1300.10">
    <property type="entry name" value="Amidase signature (AS) domain"/>
    <property type="match status" value="1"/>
</dbReference>
<feature type="chain" id="PRO_5003636146" evidence="1">
    <location>
        <begin position="23"/>
        <end position="558"/>
    </location>
</feature>
<evidence type="ECO:0000259" key="2">
    <source>
        <dbReference type="Pfam" id="PF01425"/>
    </source>
</evidence>
<dbReference type="InterPro" id="IPR023631">
    <property type="entry name" value="Amidase_dom"/>
</dbReference>
<dbReference type="Proteomes" id="UP000005938">
    <property type="component" value="Unassembled WGS sequence"/>
</dbReference>
<dbReference type="PATRIC" id="fig|946077.3.peg.1044"/>
<proteinExistence type="predicted"/>
<evidence type="ECO:0000256" key="1">
    <source>
        <dbReference type="SAM" id="SignalP"/>
    </source>
</evidence>
<name>I0WGQ6_9FLAO</name>